<evidence type="ECO:0008006" key="5">
    <source>
        <dbReference type="Google" id="ProtNLM"/>
    </source>
</evidence>
<proteinExistence type="predicted"/>
<evidence type="ECO:0000256" key="1">
    <source>
        <dbReference type="SAM" id="MobiDB-lite"/>
    </source>
</evidence>
<feature type="signal peptide" evidence="2">
    <location>
        <begin position="1"/>
        <end position="18"/>
    </location>
</feature>
<feature type="compositionally biased region" description="Pro residues" evidence="1">
    <location>
        <begin position="321"/>
        <end position="336"/>
    </location>
</feature>
<evidence type="ECO:0000313" key="4">
    <source>
        <dbReference type="Proteomes" id="UP001217918"/>
    </source>
</evidence>
<protein>
    <recommendedName>
        <fullName evidence="5">Lytic polysaccharide monooxygenase 9</fullName>
    </recommendedName>
</protein>
<comment type="caution">
    <text evidence="3">The sequence shown here is derived from an EMBL/GenBank/DDBJ whole genome shotgun (WGS) entry which is preliminary data.</text>
</comment>
<name>A0AAD9I4X8_9PEZI</name>
<organism evidence="3 4">
    <name type="scientific">Phyllachora maydis</name>
    <dbReference type="NCBI Taxonomy" id="1825666"/>
    <lineage>
        <taxon>Eukaryota</taxon>
        <taxon>Fungi</taxon>
        <taxon>Dikarya</taxon>
        <taxon>Ascomycota</taxon>
        <taxon>Pezizomycotina</taxon>
        <taxon>Sordariomycetes</taxon>
        <taxon>Sordariomycetidae</taxon>
        <taxon>Phyllachorales</taxon>
        <taxon>Phyllachoraceae</taxon>
        <taxon>Phyllachora</taxon>
    </lineage>
</organism>
<sequence length="412" mass="41951">MAIKDLATLLVLANLVHSHMILASPKPFQNPAPDNSPLSSSGSNYPCKLTGDAASFFNGAAPQGNMYTAGQSATVSFQGSAVHGGGSCQLAITSELAPSASTPWEVIHSIEGGCPSKDGTNPSTYDFTMPASVQPGNYVFAWTWISKLAGQPEFYMNCAPIQVKAGGGTRRRSVSTSANSTQRAGDMDEFELGQRFAAVHTRDTLPPLFVANLASVNDCKVGPGVDPTYPYPGPSVERPGTGSKFTAPTGSNCFAQGVTFSGDSSSPSSASPDGGSTSPASTAGASTGQSTVLTSVTVSPSTAPDSIETAAATAGGEAPSTPVPAPPEPATSPGSPPGSSSGGLTGACSSEGMFNCPDGSSYQQCASGAWSAVRPMASGTKCKLGQSTTLWARDEVRDRRGRHWGAEYAGRE</sequence>
<keyword evidence="4" id="KW-1185">Reference proteome</keyword>
<dbReference type="PANTHER" id="PTHR36182">
    <property type="entry name" value="PROTEIN, PUTATIVE (AFU_ORTHOLOGUE AFUA_6G10930)-RELATED"/>
    <property type="match status" value="1"/>
</dbReference>
<accession>A0AAD9I4X8</accession>
<keyword evidence="2" id="KW-0732">Signal</keyword>
<reference evidence="3" key="1">
    <citation type="journal article" date="2023" name="Mol. Plant Microbe Interact.">
        <title>Elucidating the Obligate Nature and Biological Capacity of an Invasive Fungal Corn Pathogen.</title>
        <authorList>
            <person name="MacCready J.S."/>
            <person name="Roggenkamp E.M."/>
            <person name="Gdanetz K."/>
            <person name="Chilvers M.I."/>
        </authorList>
    </citation>
    <scope>NUCLEOTIDE SEQUENCE</scope>
    <source>
        <strain evidence="3">PM02</strain>
    </source>
</reference>
<feature type="chain" id="PRO_5042199526" description="Lytic polysaccharide monooxygenase 9" evidence="2">
    <location>
        <begin position="19"/>
        <end position="412"/>
    </location>
</feature>
<feature type="compositionally biased region" description="Low complexity" evidence="1">
    <location>
        <begin position="261"/>
        <end position="320"/>
    </location>
</feature>
<gene>
    <name evidence="3" type="ORF">P8C59_005532</name>
</gene>
<evidence type="ECO:0000313" key="3">
    <source>
        <dbReference type="EMBL" id="KAK2071081.1"/>
    </source>
</evidence>
<dbReference type="Proteomes" id="UP001217918">
    <property type="component" value="Unassembled WGS sequence"/>
</dbReference>
<feature type="region of interest" description="Disordered" evidence="1">
    <location>
        <begin position="256"/>
        <end position="346"/>
    </location>
</feature>
<evidence type="ECO:0000256" key="2">
    <source>
        <dbReference type="SAM" id="SignalP"/>
    </source>
</evidence>
<feature type="region of interest" description="Disordered" evidence="1">
    <location>
        <begin position="230"/>
        <end position="249"/>
    </location>
</feature>
<dbReference type="AlphaFoldDB" id="A0AAD9I4X8"/>
<dbReference type="EMBL" id="JAQQPM010000004">
    <property type="protein sequence ID" value="KAK2071081.1"/>
    <property type="molecule type" value="Genomic_DNA"/>
</dbReference>
<dbReference type="PANTHER" id="PTHR36182:SF2">
    <property type="entry name" value="LYTIC POLYSACCHARIDE MONOOXYGENASE"/>
    <property type="match status" value="1"/>
</dbReference>
<dbReference type="Gene3D" id="2.70.50.70">
    <property type="match status" value="1"/>
</dbReference>